<gene>
    <name evidence="2" type="ORF">A5893_16265</name>
</gene>
<dbReference type="PROSITE" id="PS50853">
    <property type="entry name" value="FN3"/>
    <property type="match status" value="1"/>
</dbReference>
<dbReference type="InterPro" id="IPR011050">
    <property type="entry name" value="Pectin_lyase_fold/virulence"/>
</dbReference>
<dbReference type="InterPro" id="IPR013783">
    <property type="entry name" value="Ig-like_fold"/>
</dbReference>
<sequence>MKTKKIFKTFFFFLGLAIIASCKDELKEIKTLNLDSALSPTGLTVSIVNVTQPRLTWKQIGKAESYTLEFFDNANLNFSGTPYKTIEGIKLNQLPYTAEGFEGNTTYSVRLKALGTNGTQDSKFVTTTFKTGVEQIFLPLYSSQITETTALFKWKVTTGITRIVVTPVTSGTAVTVPVDATAASAGQITATGLVQNTNYEAKIYSGTVSRGRLTFTTMATSIATQTVTTADDLATIIANAPNNAVIALQPGTYDLASSGNNTDIIAKTITLQSVSKNPNNTKINFKQFNLKGSGAGLKFSGIEFDGTTVADYFINVVGLNADGDAATFKSIIVENSKVHSTKNCLIRANRAGNNGHKFDDIKFENDILYDNGISSYSYFMMDKAEFKTLSITNSTIYNSARQLISWATNITAAQTPLITIDHITLNGFGSGAKNNIFLDANTNPVTFNMTNSIIANTPITGQTVGTNAIKGGGTLNFNNNNYFNLNTGDGNLVTLSTSVAAANNKTISLGWTNTTTTFTLPATSELRTSGTANDPIGDPRWH</sequence>
<dbReference type="InterPro" id="IPR032530">
    <property type="entry name" value="DUF4957"/>
</dbReference>
<reference evidence="2 3" key="2">
    <citation type="submission" date="2016-06" db="EMBL/GenBank/DDBJ databases">
        <title>Pedobacter psychrophilus sp. nov., isolated from Antarctic fragmentary rock.</title>
        <authorList>
            <person name="Svec P."/>
        </authorList>
    </citation>
    <scope>NUCLEOTIDE SEQUENCE [LARGE SCALE GENOMIC DNA]</scope>
    <source>
        <strain evidence="2 3">CCM 8644</strain>
    </source>
</reference>
<dbReference type="Gene3D" id="2.60.40.10">
    <property type="entry name" value="Immunoglobulins"/>
    <property type="match status" value="1"/>
</dbReference>
<reference evidence="2 3" key="1">
    <citation type="submission" date="2016-04" db="EMBL/GenBank/DDBJ databases">
        <authorList>
            <person name="Evans L.H."/>
            <person name="Alamgir A."/>
            <person name="Owens N."/>
            <person name="Weber N.D."/>
            <person name="Virtaneva K."/>
            <person name="Barbian K."/>
            <person name="Babar A."/>
            <person name="Rosenke K."/>
        </authorList>
    </citation>
    <scope>NUCLEOTIDE SEQUENCE [LARGE SCALE GENOMIC DNA]</scope>
    <source>
        <strain evidence="2 3">CCM 8644</strain>
    </source>
</reference>
<proteinExistence type="predicted"/>
<evidence type="ECO:0000313" key="2">
    <source>
        <dbReference type="EMBL" id="OAQ37925.1"/>
    </source>
</evidence>
<dbReference type="EMBL" id="LWHJ01000032">
    <property type="protein sequence ID" value="OAQ37925.1"/>
    <property type="molecule type" value="Genomic_DNA"/>
</dbReference>
<dbReference type="CDD" id="cd00063">
    <property type="entry name" value="FN3"/>
    <property type="match status" value="1"/>
</dbReference>
<dbReference type="InterPro" id="IPR036116">
    <property type="entry name" value="FN3_sf"/>
</dbReference>
<dbReference type="PROSITE" id="PS51257">
    <property type="entry name" value="PROKAR_LIPOPROTEIN"/>
    <property type="match status" value="1"/>
</dbReference>
<dbReference type="SUPFAM" id="SSF49265">
    <property type="entry name" value="Fibronectin type III"/>
    <property type="match status" value="1"/>
</dbReference>
<dbReference type="RefSeq" id="WP_068823748.1">
    <property type="nucleotide sequence ID" value="NZ_LWHJ01000032.1"/>
</dbReference>
<dbReference type="SMART" id="SM00060">
    <property type="entry name" value="FN3"/>
    <property type="match status" value="2"/>
</dbReference>
<keyword evidence="3" id="KW-1185">Reference proteome</keyword>
<name>A0A179DA53_9SPHI</name>
<dbReference type="AlphaFoldDB" id="A0A179DA53"/>
<evidence type="ECO:0000259" key="1">
    <source>
        <dbReference type="PROSITE" id="PS50853"/>
    </source>
</evidence>
<dbReference type="Proteomes" id="UP000078459">
    <property type="component" value="Unassembled WGS sequence"/>
</dbReference>
<comment type="caution">
    <text evidence="2">The sequence shown here is derived from an EMBL/GenBank/DDBJ whole genome shotgun (WGS) entry which is preliminary data.</text>
</comment>
<dbReference type="OrthoDB" id="691503at2"/>
<protein>
    <recommendedName>
        <fullName evidence="1">Fibronectin type-III domain-containing protein</fullName>
    </recommendedName>
</protein>
<organism evidence="2 3">
    <name type="scientific">Pedobacter psychrophilus</name>
    <dbReference type="NCBI Taxonomy" id="1826909"/>
    <lineage>
        <taxon>Bacteria</taxon>
        <taxon>Pseudomonadati</taxon>
        <taxon>Bacteroidota</taxon>
        <taxon>Sphingobacteriia</taxon>
        <taxon>Sphingobacteriales</taxon>
        <taxon>Sphingobacteriaceae</taxon>
        <taxon>Pedobacter</taxon>
    </lineage>
</organism>
<dbReference type="Pfam" id="PF16318">
    <property type="entry name" value="DUF4957"/>
    <property type="match status" value="1"/>
</dbReference>
<dbReference type="InterPro" id="IPR003961">
    <property type="entry name" value="FN3_dom"/>
</dbReference>
<dbReference type="STRING" id="1826909.A5893_16265"/>
<dbReference type="SUPFAM" id="SSF51126">
    <property type="entry name" value="Pectin lyase-like"/>
    <property type="match status" value="1"/>
</dbReference>
<evidence type="ECO:0000313" key="3">
    <source>
        <dbReference type="Proteomes" id="UP000078459"/>
    </source>
</evidence>
<accession>A0A179DA53</accession>
<feature type="domain" description="Fibronectin type-III" evidence="1">
    <location>
        <begin position="39"/>
        <end position="136"/>
    </location>
</feature>